<sequence length="69" mass="7503">MAVDPDSGKAVVTFHAYNQTDVKSMTRNPIEEKKSGGGTGPATGPWSAKTQDFYWTEVITFPVAPKTEK</sequence>
<evidence type="ECO:0000256" key="1">
    <source>
        <dbReference type="SAM" id="MobiDB-lite"/>
    </source>
</evidence>
<reference evidence="2 3" key="1">
    <citation type="journal article" date="2019" name="Int. J. Syst. Evol. Microbiol.">
        <title>The Global Catalogue of Microorganisms (GCM) 10K type strain sequencing project: providing services to taxonomists for standard genome sequencing and annotation.</title>
        <authorList>
            <consortium name="The Broad Institute Genomics Platform"/>
            <consortium name="The Broad Institute Genome Sequencing Center for Infectious Disease"/>
            <person name="Wu L."/>
            <person name="Ma J."/>
        </authorList>
    </citation>
    <scope>NUCLEOTIDE SEQUENCE [LARGE SCALE GENOMIC DNA]</scope>
    <source>
        <strain evidence="2 3">JCM 15933</strain>
    </source>
</reference>
<evidence type="ECO:0000313" key="3">
    <source>
        <dbReference type="Proteomes" id="UP001501470"/>
    </source>
</evidence>
<evidence type="ECO:0000313" key="2">
    <source>
        <dbReference type="EMBL" id="GAA1521884.1"/>
    </source>
</evidence>
<keyword evidence="3" id="KW-1185">Reference proteome</keyword>
<feature type="region of interest" description="Disordered" evidence="1">
    <location>
        <begin position="23"/>
        <end position="48"/>
    </location>
</feature>
<organism evidence="2 3">
    <name type="scientific">Dactylosporangium maewongense</name>
    <dbReference type="NCBI Taxonomy" id="634393"/>
    <lineage>
        <taxon>Bacteria</taxon>
        <taxon>Bacillati</taxon>
        <taxon>Actinomycetota</taxon>
        <taxon>Actinomycetes</taxon>
        <taxon>Micromonosporales</taxon>
        <taxon>Micromonosporaceae</taxon>
        <taxon>Dactylosporangium</taxon>
    </lineage>
</organism>
<comment type="caution">
    <text evidence="2">The sequence shown here is derived from an EMBL/GenBank/DDBJ whole genome shotgun (WGS) entry which is preliminary data.</text>
</comment>
<gene>
    <name evidence="2" type="ORF">GCM10009827_042350</name>
</gene>
<protein>
    <submittedName>
        <fullName evidence="2">Uncharacterized protein</fullName>
    </submittedName>
</protein>
<proteinExistence type="predicted"/>
<accession>A0ABN2ANF0</accession>
<name>A0ABN2ANF0_9ACTN</name>
<dbReference type="RefSeq" id="WP_344503716.1">
    <property type="nucleotide sequence ID" value="NZ_BAAAQD010000008.1"/>
</dbReference>
<dbReference type="EMBL" id="BAAAQD010000008">
    <property type="protein sequence ID" value="GAA1521884.1"/>
    <property type="molecule type" value="Genomic_DNA"/>
</dbReference>
<dbReference type="Proteomes" id="UP001501470">
    <property type="component" value="Unassembled WGS sequence"/>
</dbReference>